<dbReference type="AlphaFoldDB" id="A0A7S4RBJ6"/>
<dbReference type="GO" id="GO:0061630">
    <property type="term" value="F:ubiquitin protein ligase activity"/>
    <property type="evidence" value="ECO:0007669"/>
    <property type="project" value="UniProtKB-EC"/>
</dbReference>
<dbReference type="EMBL" id="HBNS01019777">
    <property type="protein sequence ID" value="CAE4608753.1"/>
    <property type="molecule type" value="Transcribed_RNA"/>
</dbReference>
<feature type="domain" description="RING-type" evidence="10">
    <location>
        <begin position="85"/>
        <end position="126"/>
    </location>
</feature>
<feature type="compositionally biased region" description="Low complexity" evidence="9">
    <location>
        <begin position="34"/>
        <end position="53"/>
    </location>
</feature>
<dbReference type="PANTHER" id="PTHR45931:SF3">
    <property type="entry name" value="RING ZINC FINGER-CONTAINING PROTEIN"/>
    <property type="match status" value="1"/>
</dbReference>
<name>A0A7S4RBJ6_9STRA</name>
<dbReference type="EC" id="2.3.2.27" evidence="2"/>
<reference evidence="11" key="1">
    <citation type="submission" date="2021-01" db="EMBL/GenBank/DDBJ databases">
        <authorList>
            <person name="Corre E."/>
            <person name="Pelletier E."/>
            <person name="Niang G."/>
            <person name="Scheremetjew M."/>
            <person name="Finn R."/>
            <person name="Kale V."/>
            <person name="Holt S."/>
            <person name="Cochrane G."/>
            <person name="Meng A."/>
            <person name="Brown T."/>
            <person name="Cohen L."/>
        </authorList>
    </citation>
    <scope>NUCLEOTIDE SEQUENCE</scope>
    <source>
        <strain evidence="11">GSO104</strain>
    </source>
</reference>
<feature type="compositionally biased region" description="Polar residues" evidence="9">
    <location>
        <begin position="279"/>
        <end position="291"/>
    </location>
</feature>
<keyword evidence="4" id="KW-0479">Metal-binding</keyword>
<dbReference type="SUPFAM" id="SSF57850">
    <property type="entry name" value="RING/U-box"/>
    <property type="match status" value="1"/>
</dbReference>
<keyword evidence="3" id="KW-0808">Transferase</keyword>
<dbReference type="InterPro" id="IPR001841">
    <property type="entry name" value="Znf_RING"/>
</dbReference>
<dbReference type="GO" id="GO:0016567">
    <property type="term" value="P:protein ubiquitination"/>
    <property type="evidence" value="ECO:0007669"/>
    <property type="project" value="UniProtKB-ARBA"/>
</dbReference>
<dbReference type="SMART" id="SM00184">
    <property type="entry name" value="RING"/>
    <property type="match status" value="1"/>
</dbReference>
<keyword evidence="5 8" id="KW-0863">Zinc-finger</keyword>
<feature type="region of interest" description="Disordered" evidence="9">
    <location>
        <begin position="272"/>
        <end position="291"/>
    </location>
</feature>
<feature type="region of interest" description="Disordered" evidence="9">
    <location>
        <begin position="300"/>
        <end position="362"/>
    </location>
</feature>
<dbReference type="GO" id="GO:0008270">
    <property type="term" value="F:zinc ion binding"/>
    <property type="evidence" value="ECO:0007669"/>
    <property type="project" value="UniProtKB-KW"/>
</dbReference>
<dbReference type="FunFam" id="3.30.40.10:FF:000127">
    <property type="entry name" value="E3 ubiquitin-protein ligase RNF181"/>
    <property type="match status" value="1"/>
</dbReference>
<dbReference type="PROSITE" id="PS50089">
    <property type="entry name" value="ZF_RING_2"/>
    <property type="match status" value="1"/>
</dbReference>
<evidence type="ECO:0000256" key="2">
    <source>
        <dbReference type="ARBA" id="ARBA00012483"/>
    </source>
</evidence>
<dbReference type="InterPro" id="IPR013083">
    <property type="entry name" value="Znf_RING/FYVE/PHD"/>
</dbReference>
<evidence type="ECO:0000256" key="6">
    <source>
        <dbReference type="ARBA" id="ARBA00022786"/>
    </source>
</evidence>
<dbReference type="CDD" id="cd16454">
    <property type="entry name" value="RING-H2_PA-TM-RING"/>
    <property type="match status" value="1"/>
</dbReference>
<evidence type="ECO:0000256" key="9">
    <source>
        <dbReference type="SAM" id="MobiDB-lite"/>
    </source>
</evidence>
<dbReference type="GO" id="GO:0005634">
    <property type="term" value="C:nucleus"/>
    <property type="evidence" value="ECO:0007669"/>
    <property type="project" value="TreeGrafter"/>
</dbReference>
<evidence type="ECO:0000256" key="5">
    <source>
        <dbReference type="ARBA" id="ARBA00022771"/>
    </source>
</evidence>
<feature type="region of interest" description="Disordered" evidence="9">
    <location>
        <begin position="16"/>
        <end position="70"/>
    </location>
</feature>
<evidence type="ECO:0000313" key="11">
    <source>
        <dbReference type="EMBL" id="CAE4608753.1"/>
    </source>
</evidence>
<evidence type="ECO:0000259" key="10">
    <source>
        <dbReference type="PROSITE" id="PS50089"/>
    </source>
</evidence>
<dbReference type="InterPro" id="IPR051834">
    <property type="entry name" value="RING_finger_E3_ligase"/>
</dbReference>
<accession>A0A7S4RBJ6</accession>
<evidence type="ECO:0000256" key="3">
    <source>
        <dbReference type="ARBA" id="ARBA00022679"/>
    </source>
</evidence>
<gene>
    <name evidence="11" type="ORF">DBRI00130_LOCUS15713</name>
</gene>
<evidence type="ECO:0000256" key="4">
    <source>
        <dbReference type="ARBA" id="ARBA00022723"/>
    </source>
</evidence>
<proteinExistence type="predicted"/>
<dbReference type="PANTHER" id="PTHR45931">
    <property type="entry name" value="SI:CH211-59O9.10"/>
    <property type="match status" value="1"/>
</dbReference>
<organism evidence="11">
    <name type="scientific">Ditylum brightwellii</name>
    <dbReference type="NCBI Taxonomy" id="49249"/>
    <lineage>
        <taxon>Eukaryota</taxon>
        <taxon>Sar</taxon>
        <taxon>Stramenopiles</taxon>
        <taxon>Ochrophyta</taxon>
        <taxon>Bacillariophyta</taxon>
        <taxon>Mediophyceae</taxon>
        <taxon>Lithodesmiophycidae</taxon>
        <taxon>Lithodesmiales</taxon>
        <taxon>Lithodesmiaceae</taxon>
        <taxon>Ditylum</taxon>
    </lineage>
</organism>
<keyword evidence="7" id="KW-0862">Zinc</keyword>
<dbReference type="Pfam" id="PF13639">
    <property type="entry name" value="zf-RING_2"/>
    <property type="match status" value="1"/>
</dbReference>
<evidence type="ECO:0000256" key="8">
    <source>
        <dbReference type="PROSITE-ProRule" id="PRU00175"/>
    </source>
</evidence>
<comment type="catalytic activity">
    <reaction evidence="1">
        <text>S-ubiquitinyl-[E2 ubiquitin-conjugating enzyme]-L-cysteine + [acceptor protein]-L-lysine = [E2 ubiquitin-conjugating enzyme]-L-cysteine + N(6)-ubiquitinyl-[acceptor protein]-L-lysine.</text>
        <dbReference type="EC" id="2.3.2.27"/>
    </reaction>
</comment>
<dbReference type="GO" id="GO:0006511">
    <property type="term" value="P:ubiquitin-dependent protein catabolic process"/>
    <property type="evidence" value="ECO:0007669"/>
    <property type="project" value="TreeGrafter"/>
</dbReference>
<feature type="compositionally biased region" description="Low complexity" evidence="9">
    <location>
        <begin position="308"/>
        <end position="344"/>
    </location>
</feature>
<protein>
    <recommendedName>
        <fullName evidence="2">RING-type E3 ubiquitin transferase</fullName>
        <ecNumber evidence="2">2.3.2.27</ecNumber>
    </recommendedName>
</protein>
<evidence type="ECO:0000256" key="1">
    <source>
        <dbReference type="ARBA" id="ARBA00000900"/>
    </source>
</evidence>
<keyword evidence="6" id="KW-0833">Ubl conjugation pathway</keyword>
<sequence length="409" mass="45924">MDSFMRFFDDMGNNQSGGGGFIPFDHIYPGNRGQQRQRQQQQQQQQQQQTPSTTKPPPASKKAIRQLPTVTVTPEDLVDENNRECCICLDENNLGDKVTRLPCAHIFHQRCIQDWLLKSCTCPVCRYELPTDDSSYERGRLERMRDRKPRYAHYELDRMSSRDLLQLAKRFNLINDNTANIVERSEIMNLILGSGKIDVIASPEPVERKLSDLRAMGVGKLRRDMNNAGVFFDPIDVVEKEDMVQIFINSGRVVLAVEDDEDEGNAIKRMKIYDEEDPGSSSFPSVPTTDVTMETDYVDTDENSTRCSNDVNSSINNIDQIDQSSSPPEASAPEAPSFSSRPEAGYASSVDAAPAQQDNISPFASRSVSQLKALSRSLKVDISDCIEKREMVERIAAKASTSSGMRGRY</sequence>
<evidence type="ECO:0000256" key="7">
    <source>
        <dbReference type="ARBA" id="ARBA00022833"/>
    </source>
</evidence>
<dbReference type="Gene3D" id="3.30.40.10">
    <property type="entry name" value="Zinc/RING finger domain, C3HC4 (zinc finger)"/>
    <property type="match status" value="1"/>
</dbReference>